<feature type="coiled-coil region" evidence="1">
    <location>
        <begin position="173"/>
        <end position="200"/>
    </location>
</feature>
<feature type="compositionally biased region" description="Basic and acidic residues" evidence="2">
    <location>
        <begin position="318"/>
        <end position="329"/>
    </location>
</feature>
<dbReference type="Proteomes" id="UP001188597">
    <property type="component" value="Unassembled WGS sequence"/>
</dbReference>
<evidence type="ECO:0000313" key="4">
    <source>
        <dbReference type="Proteomes" id="UP001188597"/>
    </source>
</evidence>
<evidence type="ECO:0000256" key="2">
    <source>
        <dbReference type="SAM" id="MobiDB-lite"/>
    </source>
</evidence>
<sequence length="428" mass="48922">MASIVRSKTGQHLLTRFVNSPIPIGHRFTRSLETLAFEEVRSPSDERPSKFTAFVLHGLLGSGRNWRSFSRTLASTFSTSSPPSGILLGPFESTVVCMRDVEARMRSELEAFGERFQRTVASLVKLIFNRLDDLEVDSGLTVLEWKVDVFAEEIDDLIEERVAHFTKLEVQRHKDLKGQVTELQEELAACKKELTRAMRQECIAMQPRQKKMLEPRSYDGAREARQKGSIREYVKEYSTLNLEILEMSERQRLCFFVDGLQQWTATVLRRNKPHDLASAMAIVKRLEDFEQCERPRSPRHKRAKGGGDGRSKSGSPKATDDERNEDEGRCHHHKGEKKHARSRKQSDSRDHKTHVGLRRECFYCAGPHCGRYCPHNGKMIAFLEKHKGSNEDSSSSDGEARMGTLQMVNAFVQKSKEEAAKEKKSKKR</sequence>
<protein>
    <recommendedName>
        <fullName evidence="5">Retrotransposon gag domain-containing protein</fullName>
    </recommendedName>
</protein>
<gene>
    <name evidence="3" type="ORF">RJ639_035271</name>
</gene>
<keyword evidence="1" id="KW-0175">Coiled coil</keyword>
<proteinExistence type="predicted"/>
<reference evidence="3" key="1">
    <citation type="submission" date="2022-12" db="EMBL/GenBank/DDBJ databases">
        <title>Draft genome assemblies for two species of Escallonia (Escalloniales).</title>
        <authorList>
            <person name="Chanderbali A."/>
            <person name="Dervinis C."/>
            <person name="Anghel I."/>
            <person name="Soltis D."/>
            <person name="Soltis P."/>
            <person name="Zapata F."/>
        </authorList>
    </citation>
    <scope>NUCLEOTIDE SEQUENCE</scope>
    <source>
        <strain evidence="3">UCBG64.0493</strain>
        <tissue evidence="3">Leaf</tissue>
    </source>
</reference>
<dbReference type="AlphaFoldDB" id="A0AA88WUV3"/>
<dbReference type="EMBL" id="JAVXUP010000305">
    <property type="protein sequence ID" value="KAK3031448.1"/>
    <property type="molecule type" value="Genomic_DNA"/>
</dbReference>
<keyword evidence="4" id="KW-1185">Reference proteome</keyword>
<feature type="compositionally biased region" description="Basic residues" evidence="2">
    <location>
        <begin position="330"/>
        <end position="343"/>
    </location>
</feature>
<evidence type="ECO:0000313" key="3">
    <source>
        <dbReference type="EMBL" id="KAK3031448.1"/>
    </source>
</evidence>
<organism evidence="3 4">
    <name type="scientific">Escallonia herrerae</name>
    <dbReference type="NCBI Taxonomy" id="1293975"/>
    <lineage>
        <taxon>Eukaryota</taxon>
        <taxon>Viridiplantae</taxon>
        <taxon>Streptophyta</taxon>
        <taxon>Embryophyta</taxon>
        <taxon>Tracheophyta</taxon>
        <taxon>Spermatophyta</taxon>
        <taxon>Magnoliopsida</taxon>
        <taxon>eudicotyledons</taxon>
        <taxon>Gunneridae</taxon>
        <taxon>Pentapetalae</taxon>
        <taxon>asterids</taxon>
        <taxon>campanulids</taxon>
        <taxon>Escalloniales</taxon>
        <taxon>Escalloniaceae</taxon>
        <taxon>Escallonia</taxon>
    </lineage>
</organism>
<accession>A0AA88WUV3</accession>
<feature type="region of interest" description="Disordered" evidence="2">
    <location>
        <begin position="291"/>
        <end position="352"/>
    </location>
</feature>
<evidence type="ECO:0008006" key="5">
    <source>
        <dbReference type="Google" id="ProtNLM"/>
    </source>
</evidence>
<evidence type="ECO:0000256" key="1">
    <source>
        <dbReference type="SAM" id="Coils"/>
    </source>
</evidence>
<comment type="caution">
    <text evidence="3">The sequence shown here is derived from an EMBL/GenBank/DDBJ whole genome shotgun (WGS) entry which is preliminary data.</text>
</comment>
<name>A0AA88WUV3_9ASTE</name>